<accession>A0ACC2M1Z6</accession>
<dbReference type="Proteomes" id="UP001234297">
    <property type="component" value="Chromosome 5"/>
</dbReference>
<proteinExistence type="predicted"/>
<comment type="caution">
    <text evidence="1">The sequence shown here is derived from an EMBL/GenBank/DDBJ whole genome shotgun (WGS) entry which is preliminary data.</text>
</comment>
<protein>
    <submittedName>
        <fullName evidence="1">Uncharacterized protein</fullName>
    </submittedName>
</protein>
<gene>
    <name evidence="1" type="ORF">MRB53_015906</name>
</gene>
<organism evidence="1 2">
    <name type="scientific">Persea americana</name>
    <name type="common">Avocado</name>
    <dbReference type="NCBI Taxonomy" id="3435"/>
    <lineage>
        <taxon>Eukaryota</taxon>
        <taxon>Viridiplantae</taxon>
        <taxon>Streptophyta</taxon>
        <taxon>Embryophyta</taxon>
        <taxon>Tracheophyta</taxon>
        <taxon>Spermatophyta</taxon>
        <taxon>Magnoliopsida</taxon>
        <taxon>Magnoliidae</taxon>
        <taxon>Laurales</taxon>
        <taxon>Lauraceae</taxon>
        <taxon>Persea</taxon>
    </lineage>
</organism>
<dbReference type="EMBL" id="CM056813">
    <property type="protein sequence ID" value="KAJ8639212.1"/>
    <property type="molecule type" value="Genomic_DNA"/>
</dbReference>
<evidence type="ECO:0000313" key="1">
    <source>
        <dbReference type="EMBL" id="KAJ8639212.1"/>
    </source>
</evidence>
<name>A0ACC2M1Z6_PERAE</name>
<sequence length="105" mass="11754">MHQLLVDRTHSGKVAKTDYIGSWRTKAMAMASEVDINRMGIKFDPPINRSSHRLSPAQLLVALLTFVSKKKSTQPRLQVKDHMILAPSAARPDPGWLSITEDIFS</sequence>
<keyword evidence="2" id="KW-1185">Reference proteome</keyword>
<reference evidence="1 2" key="1">
    <citation type="journal article" date="2022" name="Hortic Res">
        <title>A haplotype resolved chromosomal level avocado genome allows analysis of novel avocado genes.</title>
        <authorList>
            <person name="Nath O."/>
            <person name="Fletcher S.J."/>
            <person name="Hayward A."/>
            <person name="Shaw L.M."/>
            <person name="Masouleh A.K."/>
            <person name="Furtado A."/>
            <person name="Henry R.J."/>
            <person name="Mitter N."/>
        </authorList>
    </citation>
    <scope>NUCLEOTIDE SEQUENCE [LARGE SCALE GENOMIC DNA]</scope>
    <source>
        <strain evidence="2">cv. Hass</strain>
    </source>
</reference>
<evidence type="ECO:0000313" key="2">
    <source>
        <dbReference type="Proteomes" id="UP001234297"/>
    </source>
</evidence>